<dbReference type="Pfam" id="PF12328">
    <property type="entry name" value="Rpp20"/>
    <property type="match status" value="1"/>
</dbReference>
<reference evidence="5 6" key="1">
    <citation type="journal article" date="2011" name="Proc. Natl. Acad. Sci. U.S.A.">
        <title>Genome and transcriptome analyses of the mountain pine beetle-fungal symbiont Grosmannia clavigera, a lodgepole pine pathogen.</title>
        <authorList>
            <person name="DiGuistini S."/>
            <person name="Wang Y."/>
            <person name="Liao N.Y."/>
            <person name="Taylor G."/>
            <person name="Tanguay P."/>
            <person name="Feau N."/>
            <person name="Henrissat B."/>
            <person name="Chan S.K."/>
            <person name="Hesse-Orce U."/>
            <person name="Alamouti S.M."/>
            <person name="Tsui C.K.M."/>
            <person name="Docking R.T."/>
            <person name="Levasseur A."/>
            <person name="Haridas S."/>
            <person name="Robertson G."/>
            <person name="Birol I."/>
            <person name="Holt R.A."/>
            <person name="Marra M.A."/>
            <person name="Hamelin R.C."/>
            <person name="Hirst M."/>
            <person name="Jones S.J.M."/>
            <person name="Bohlmann J."/>
            <person name="Breuil C."/>
        </authorList>
    </citation>
    <scope>NUCLEOTIDE SEQUENCE [LARGE SCALE GENOMIC DNA]</scope>
    <source>
        <strain evidence="6">kw1407 / UAMH 11150</strain>
    </source>
</reference>
<dbReference type="GO" id="GO:0005655">
    <property type="term" value="C:nucleolar ribonuclease P complex"/>
    <property type="evidence" value="ECO:0007669"/>
    <property type="project" value="InterPro"/>
</dbReference>
<dbReference type="Gene3D" id="3.30.110.20">
    <property type="entry name" value="Alba-like domain"/>
    <property type="match status" value="1"/>
</dbReference>
<dbReference type="eggNOG" id="ENOG502T8VD">
    <property type="taxonomic scope" value="Eukaryota"/>
</dbReference>
<sequence>MGEKVAPMVAENQQKKMGHLQPGVIARRRPIIGRGHPASAFGKPLGVIYVSRQAAFMSLVNRAIKLLDEGPGGAKWSATRVLPLNERAKANRQAITGPPASAKRSDLRAVRQREVHLLATGHAISKLTLVAAWFQRQQGYVVEVRTRWSATVDDLLIPVGGDSSDGSGKGETGGLEHPQSDEQDREQDKTGDTASQWPRHETRLRNVSCLEVAIRLA</sequence>
<evidence type="ECO:0000256" key="3">
    <source>
        <dbReference type="ARBA" id="ARBA00023242"/>
    </source>
</evidence>
<dbReference type="InterPro" id="IPR020241">
    <property type="entry name" value="RNase_P/MRP_Pop7_fungi"/>
</dbReference>
<organism evidence="6">
    <name type="scientific">Grosmannia clavigera (strain kw1407 / UAMH 11150)</name>
    <name type="common">Blue stain fungus</name>
    <name type="synonym">Graphiocladiella clavigera</name>
    <dbReference type="NCBI Taxonomy" id="655863"/>
    <lineage>
        <taxon>Eukaryota</taxon>
        <taxon>Fungi</taxon>
        <taxon>Dikarya</taxon>
        <taxon>Ascomycota</taxon>
        <taxon>Pezizomycotina</taxon>
        <taxon>Sordariomycetes</taxon>
        <taxon>Sordariomycetidae</taxon>
        <taxon>Ophiostomatales</taxon>
        <taxon>Ophiostomataceae</taxon>
        <taxon>Leptographium</taxon>
    </lineage>
</organism>
<dbReference type="GeneID" id="25978255"/>
<dbReference type="GO" id="GO:0000172">
    <property type="term" value="C:ribonuclease MRP complex"/>
    <property type="evidence" value="ECO:0007669"/>
    <property type="project" value="InterPro"/>
</dbReference>
<name>F0XKC1_GROCL</name>
<dbReference type="GO" id="GO:0000294">
    <property type="term" value="P:nuclear-transcribed mRNA catabolic process, RNase MRP-dependent"/>
    <property type="evidence" value="ECO:0007669"/>
    <property type="project" value="TreeGrafter"/>
</dbReference>
<dbReference type="GO" id="GO:0003723">
    <property type="term" value="F:RNA binding"/>
    <property type="evidence" value="ECO:0007669"/>
    <property type="project" value="TreeGrafter"/>
</dbReference>
<dbReference type="OrthoDB" id="5416589at2759"/>
<dbReference type="GO" id="GO:0001682">
    <property type="term" value="P:tRNA 5'-leader removal"/>
    <property type="evidence" value="ECO:0007669"/>
    <property type="project" value="InterPro"/>
</dbReference>
<keyword evidence="2" id="KW-0819">tRNA processing</keyword>
<dbReference type="InterPro" id="IPR014612">
    <property type="entry name" value="Pop7/Rpp20"/>
</dbReference>
<dbReference type="InterPro" id="IPR036882">
    <property type="entry name" value="Alba-like_dom_sf"/>
</dbReference>
<dbReference type="HOGENOM" id="CLU_1147818_0_0_1"/>
<gene>
    <name evidence="5" type="ORF">CMQ_4984</name>
</gene>
<dbReference type="AlphaFoldDB" id="F0XKC1"/>
<dbReference type="GO" id="GO:0000171">
    <property type="term" value="F:ribonuclease MRP activity"/>
    <property type="evidence" value="ECO:0007669"/>
    <property type="project" value="TreeGrafter"/>
</dbReference>
<dbReference type="Proteomes" id="UP000007796">
    <property type="component" value="Unassembled WGS sequence"/>
</dbReference>
<feature type="compositionally biased region" description="Basic and acidic residues" evidence="4">
    <location>
        <begin position="178"/>
        <end position="191"/>
    </location>
</feature>
<dbReference type="GO" id="GO:0006364">
    <property type="term" value="P:rRNA processing"/>
    <property type="evidence" value="ECO:0007669"/>
    <property type="project" value="TreeGrafter"/>
</dbReference>
<dbReference type="InParanoid" id="F0XKC1"/>
<dbReference type="PANTHER" id="PTHR28256:SF1">
    <property type="entry name" value="RIBONUCLEASES P_MRP PROTEIN SUBUNIT POP7"/>
    <property type="match status" value="1"/>
</dbReference>
<dbReference type="STRING" id="655863.F0XKC1"/>
<proteinExistence type="predicted"/>
<dbReference type="PANTHER" id="PTHR28256">
    <property type="entry name" value="RIBONUCLEASES P/MRP PROTEIN SUBUNIT POP7"/>
    <property type="match status" value="1"/>
</dbReference>
<feature type="region of interest" description="Disordered" evidence="4">
    <location>
        <begin position="159"/>
        <end position="200"/>
    </location>
</feature>
<accession>F0XKC1</accession>
<evidence type="ECO:0000313" key="5">
    <source>
        <dbReference type="EMBL" id="EFX01913.1"/>
    </source>
</evidence>
<dbReference type="GO" id="GO:0004526">
    <property type="term" value="F:ribonuclease P activity"/>
    <property type="evidence" value="ECO:0007669"/>
    <property type="project" value="TreeGrafter"/>
</dbReference>
<evidence type="ECO:0000256" key="1">
    <source>
        <dbReference type="ARBA" id="ARBA00004123"/>
    </source>
</evidence>
<comment type="subcellular location">
    <subcellularLocation>
        <location evidence="1">Nucleus</location>
    </subcellularLocation>
</comment>
<dbReference type="GO" id="GO:0034965">
    <property type="term" value="P:intronic box C/D snoRNA processing"/>
    <property type="evidence" value="ECO:0007669"/>
    <property type="project" value="TreeGrafter"/>
</dbReference>
<protein>
    <submittedName>
        <fullName evidence="5">Uncharacterized protein</fullName>
    </submittedName>
</protein>
<keyword evidence="6" id="KW-1185">Reference proteome</keyword>
<evidence type="ECO:0000313" key="6">
    <source>
        <dbReference type="Proteomes" id="UP000007796"/>
    </source>
</evidence>
<dbReference type="EMBL" id="GL629787">
    <property type="protein sequence ID" value="EFX01913.1"/>
    <property type="molecule type" value="Genomic_DNA"/>
</dbReference>
<keyword evidence="3" id="KW-0539">Nucleus</keyword>
<dbReference type="RefSeq" id="XP_014171395.1">
    <property type="nucleotide sequence ID" value="XM_014315920.1"/>
</dbReference>
<evidence type="ECO:0000256" key="2">
    <source>
        <dbReference type="ARBA" id="ARBA00022694"/>
    </source>
</evidence>
<evidence type="ECO:0000256" key="4">
    <source>
        <dbReference type="SAM" id="MobiDB-lite"/>
    </source>
</evidence>